<keyword evidence="6 8" id="KW-1133">Transmembrane helix</keyword>
<keyword evidence="5 8" id="KW-0812">Transmembrane</keyword>
<evidence type="ECO:0000256" key="2">
    <source>
        <dbReference type="ARBA" id="ARBA00022475"/>
    </source>
</evidence>
<evidence type="ECO:0000256" key="5">
    <source>
        <dbReference type="ARBA" id="ARBA00022692"/>
    </source>
</evidence>
<feature type="transmembrane region" description="Helical" evidence="8">
    <location>
        <begin position="147"/>
        <end position="166"/>
    </location>
</feature>
<feature type="transmembrane region" description="Helical" evidence="8">
    <location>
        <begin position="336"/>
        <end position="355"/>
    </location>
</feature>
<comment type="caution">
    <text evidence="10">The sequence shown here is derived from an EMBL/GenBank/DDBJ whole genome shotgun (WGS) entry which is preliminary data.</text>
</comment>
<dbReference type="Pfam" id="PF13231">
    <property type="entry name" value="PMT_2"/>
    <property type="match status" value="1"/>
</dbReference>
<feature type="transmembrane region" description="Helical" evidence="8">
    <location>
        <begin position="304"/>
        <end position="324"/>
    </location>
</feature>
<reference evidence="10" key="1">
    <citation type="journal article" date="2014" name="Int. J. Syst. Evol. Microbiol.">
        <title>Complete genome sequence of Corynebacterium casei LMG S-19264T (=DSM 44701T), isolated from a smear-ripened cheese.</title>
        <authorList>
            <consortium name="US DOE Joint Genome Institute (JGI-PGF)"/>
            <person name="Walter F."/>
            <person name="Albersmeier A."/>
            <person name="Kalinowski J."/>
            <person name="Ruckert C."/>
        </authorList>
    </citation>
    <scope>NUCLEOTIDE SEQUENCE</scope>
    <source>
        <strain evidence="10">CGMCC 1.16134</strain>
    </source>
</reference>
<dbReference type="GO" id="GO:0009103">
    <property type="term" value="P:lipopolysaccharide biosynthetic process"/>
    <property type="evidence" value="ECO:0007669"/>
    <property type="project" value="UniProtKB-ARBA"/>
</dbReference>
<evidence type="ECO:0000313" key="11">
    <source>
        <dbReference type="Proteomes" id="UP000637643"/>
    </source>
</evidence>
<feature type="transmembrane region" description="Helical" evidence="8">
    <location>
        <begin position="218"/>
        <end position="238"/>
    </location>
</feature>
<dbReference type="Proteomes" id="UP000637643">
    <property type="component" value="Unassembled WGS sequence"/>
</dbReference>
<dbReference type="GO" id="GO:0010041">
    <property type="term" value="P:response to iron(III) ion"/>
    <property type="evidence" value="ECO:0007669"/>
    <property type="project" value="TreeGrafter"/>
</dbReference>
<accession>A0A917FX12</accession>
<evidence type="ECO:0000256" key="8">
    <source>
        <dbReference type="SAM" id="Phobius"/>
    </source>
</evidence>
<evidence type="ECO:0000313" key="10">
    <source>
        <dbReference type="EMBL" id="GGG10089.1"/>
    </source>
</evidence>
<dbReference type="EMBL" id="BMKR01000049">
    <property type="protein sequence ID" value="GGG10089.1"/>
    <property type="molecule type" value="Genomic_DNA"/>
</dbReference>
<feature type="transmembrane region" description="Helical" evidence="8">
    <location>
        <begin position="186"/>
        <end position="209"/>
    </location>
</feature>
<feature type="transmembrane region" description="Helical" evidence="8">
    <location>
        <begin position="16"/>
        <end position="34"/>
    </location>
</feature>
<evidence type="ECO:0000256" key="7">
    <source>
        <dbReference type="ARBA" id="ARBA00023136"/>
    </source>
</evidence>
<dbReference type="InterPro" id="IPR050297">
    <property type="entry name" value="LipidA_mod_glycosyltrf_83"/>
</dbReference>
<keyword evidence="7 8" id="KW-0472">Membrane</keyword>
<comment type="subcellular location">
    <subcellularLocation>
        <location evidence="1">Cell membrane</location>
        <topology evidence="1">Multi-pass membrane protein</topology>
    </subcellularLocation>
</comment>
<keyword evidence="4" id="KW-0808">Transferase</keyword>
<proteinExistence type="predicted"/>
<dbReference type="GO" id="GO:0005886">
    <property type="term" value="C:plasma membrane"/>
    <property type="evidence" value="ECO:0007669"/>
    <property type="project" value="UniProtKB-SubCell"/>
</dbReference>
<dbReference type="RefSeq" id="WP_189031833.1">
    <property type="nucleotide sequence ID" value="NZ_BMKR01000049.1"/>
</dbReference>
<keyword evidence="3" id="KW-0328">Glycosyltransferase</keyword>
<sequence length="523" mass="58573">MSNKLHRGLSYCKSNPWLVVLFLLGAVIRVVYIGSIPPGLNQDEASIGYDAYSILHYGIDRNGIHLPVHLIAWGSGQNALYAYLSLPFIWMFGLTPVSVRMVSLVMGLLGMVIFYLLARRLFASQTAGLAAMFFIAINPWHIMMSRWALESNLFPTLLLIAVYFLLLSFEKPKWSYAFTVVLALSLYAYGTAYFFVPVFALCTVILLLYKKVLNYKTILGNFVLFVLMALPILIFIVINRMNQQGISTPVFSIPKLTAPRIEQVSSLFGGQLFQTAGSNFREFAKLIFSGSDGLPWNSITPYGYAYPIALPFVILGLAAMAIAIRKREQTGTAQAVILIWFLTAVLMACVTNVNINRINVIFYPVILLLVAGFSWLAHRFKNVAKVSAIAFGIFFVFFTSVYFRDFPGEIGPNFYESIGEAIRYASESSEGTVYVTNRVNMPYIYVLFYETLSPHDFLNTVNYANPGDAFQQVTSFGRYVFGSPQIVEGEAAAYIFWNGDPVLADSTNYTIKKFTNYTVVTPK</sequence>
<reference evidence="10" key="2">
    <citation type="submission" date="2020-09" db="EMBL/GenBank/DDBJ databases">
        <authorList>
            <person name="Sun Q."/>
            <person name="Zhou Y."/>
        </authorList>
    </citation>
    <scope>NUCLEOTIDE SEQUENCE</scope>
    <source>
        <strain evidence="10">CGMCC 1.16134</strain>
    </source>
</reference>
<evidence type="ECO:0000259" key="9">
    <source>
        <dbReference type="Pfam" id="PF13231"/>
    </source>
</evidence>
<keyword evidence="11" id="KW-1185">Reference proteome</keyword>
<name>A0A917FX12_9BACL</name>
<evidence type="ECO:0000256" key="6">
    <source>
        <dbReference type="ARBA" id="ARBA00022989"/>
    </source>
</evidence>
<dbReference type="AlphaFoldDB" id="A0A917FX12"/>
<evidence type="ECO:0000256" key="1">
    <source>
        <dbReference type="ARBA" id="ARBA00004651"/>
    </source>
</evidence>
<keyword evidence="2" id="KW-1003">Cell membrane</keyword>
<feature type="transmembrane region" description="Helical" evidence="8">
    <location>
        <begin position="361"/>
        <end position="377"/>
    </location>
</feature>
<feature type="domain" description="Glycosyltransferase RgtA/B/C/D-like" evidence="9">
    <location>
        <begin position="87"/>
        <end position="234"/>
    </location>
</feature>
<feature type="transmembrane region" description="Helical" evidence="8">
    <location>
        <begin position="384"/>
        <end position="403"/>
    </location>
</feature>
<dbReference type="GO" id="GO:0016763">
    <property type="term" value="F:pentosyltransferase activity"/>
    <property type="evidence" value="ECO:0007669"/>
    <property type="project" value="TreeGrafter"/>
</dbReference>
<feature type="transmembrane region" description="Helical" evidence="8">
    <location>
        <begin position="122"/>
        <end position="140"/>
    </location>
</feature>
<evidence type="ECO:0000256" key="4">
    <source>
        <dbReference type="ARBA" id="ARBA00022679"/>
    </source>
</evidence>
<feature type="transmembrane region" description="Helical" evidence="8">
    <location>
        <begin position="70"/>
        <end position="90"/>
    </location>
</feature>
<gene>
    <name evidence="10" type="ORF">GCM10010912_63110</name>
</gene>
<dbReference type="InterPro" id="IPR038731">
    <property type="entry name" value="RgtA/B/C-like"/>
</dbReference>
<feature type="transmembrane region" description="Helical" evidence="8">
    <location>
        <begin position="97"/>
        <end position="116"/>
    </location>
</feature>
<evidence type="ECO:0000256" key="3">
    <source>
        <dbReference type="ARBA" id="ARBA00022676"/>
    </source>
</evidence>
<protein>
    <recommendedName>
        <fullName evidence="9">Glycosyltransferase RgtA/B/C/D-like domain-containing protein</fullName>
    </recommendedName>
</protein>
<dbReference type="PANTHER" id="PTHR33908">
    <property type="entry name" value="MANNOSYLTRANSFERASE YKCB-RELATED"/>
    <property type="match status" value="1"/>
</dbReference>
<organism evidence="10 11">
    <name type="scientific">Paenibacillus albidus</name>
    <dbReference type="NCBI Taxonomy" id="2041023"/>
    <lineage>
        <taxon>Bacteria</taxon>
        <taxon>Bacillati</taxon>
        <taxon>Bacillota</taxon>
        <taxon>Bacilli</taxon>
        <taxon>Bacillales</taxon>
        <taxon>Paenibacillaceae</taxon>
        <taxon>Paenibacillus</taxon>
    </lineage>
</organism>
<dbReference type="PANTHER" id="PTHR33908:SF3">
    <property type="entry name" value="UNDECAPRENYL PHOSPHATE-ALPHA-4-AMINO-4-DEOXY-L-ARABINOSE ARABINOSYL TRANSFERASE"/>
    <property type="match status" value="1"/>
</dbReference>